<dbReference type="PANTHER" id="PTHR30441:SF8">
    <property type="entry name" value="DUF748 DOMAIN-CONTAINING PROTEIN"/>
    <property type="match status" value="1"/>
</dbReference>
<proteinExistence type="predicted"/>
<keyword evidence="4" id="KW-1185">Reference proteome</keyword>
<evidence type="ECO:0000256" key="2">
    <source>
        <dbReference type="SAM" id="Phobius"/>
    </source>
</evidence>
<reference evidence="3 4" key="1">
    <citation type="submission" date="2024-03" db="EMBL/GenBank/DDBJ databases">
        <title>Community enrichment and isolation of bacterial strains for fucoidan degradation.</title>
        <authorList>
            <person name="Sichert A."/>
        </authorList>
    </citation>
    <scope>NUCLEOTIDE SEQUENCE [LARGE SCALE GENOMIC DNA]</scope>
    <source>
        <strain evidence="3 4">AS62</strain>
    </source>
</reference>
<dbReference type="InterPro" id="IPR052894">
    <property type="entry name" value="AsmA-related"/>
</dbReference>
<feature type="compositionally biased region" description="Basic and acidic residues" evidence="1">
    <location>
        <begin position="1"/>
        <end position="21"/>
    </location>
</feature>
<evidence type="ECO:0000256" key="1">
    <source>
        <dbReference type="SAM" id="MobiDB-lite"/>
    </source>
</evidence>
<comment type="caution">
    <text evidence="3">The sequence shown here is derived from an EMBL/GenBank/DDBJ whole genome shotgun (WGS) entry which is preliminary data.</text>
</comment>
<dbReference type="PANTHER" id="PTHR30441">
    <property type="entry name" value="DUF748 DOMAIN-CONTAINING PROTEIN"/>
    <property type="match status" value="1"/>
</dbReference>
<organism evidence="3 4">
    <name type="scientific">Ahrensia kielensis</name>
    <dbReference type="NCBI Taxonomy" id="76980"/>
    <lineage>
        <taxon>Bacteria</taxon>
        <taxon>Pseudomonadati</taxon>
        <taxon>Pseudomonadota</taxon>
        <taxon>Alphaproteobacteria</taxon>
        <taxon>Hyphomicrobiales</taxon>
        <taxon>Ahrensiaceae</taxon>
        <taxon>Ahrensia</taxon>
    </lineage>
</organism>
<dbReference type="RefSeq" id="WP_342847955.1">
    <property type="nucleotide sequence ID" value="NZ_JBBMQO010000003.1"/>
</dbReference>
<keyword evidence="2" id="KW-0812">Transmembrane</keyword>
<keyword evidence="2" id="KW-0472">Membrane</keyword>
<evidence type="ECO:0000313" key="3">
    <source>
        <dbReference type="EMBL" id="MEM5501455.1"/>
    </source>
</evidence>
<dbReference type="Proteomes" id="UP001477870">
    <property type="component" value="Unassembled WGS sequence"/>
</dbReference>
<sequence length="1139" mass="122815">MNEKTDNNIRKMRGGADKPLHELPSFDGAKGPVHAPIMAPRRVLARRCLIGFCVFILVAIAALILVVRSGVVLPVVENAAADALRRVVPVTMNAEVGDTDVAVLWSNGLGITFKDVKLTRKSDQQLMLSADELTVGIRTRSLISGRPEFSSVRLRGATLDASKSEFGETPQLKISDAHDKFEAIFAAMDNGVGGLISQEGGMRLRADNVKVVLRDNPYSNTIDVVTLSMKAESGQADFDGQFVIDGYDVPVKGKLVLPRLIDTISDDGNVGDTQELSVEATNMPLPWRRFQTMFSKMDEDRVPDKRHEPMRGRASLHFVNAHEVASDMASIEAYPENISFKLDQDDYVPIEGALRLSADFASDAITLHTAPWLVGLTTLDLSGRFRDQPDATEKNVYQFEVLANNGVAYASDANEEPVKFAARAQGSFLLSEQIISFTRLDINSDSGTMNGEGELALEEEYPTAIFTVFADDMSVAGVKQLWPAPVARGARRWALENLAGGRVVKARFDIIEPLKRRITGTLLEHSGETSVELDVEGVEFSVVGDIPPVRNASGHLSSADGVTTVNIDKGSLYLPSGLEANVSDATLVLTLPDGTDGRIDANLKMNMTGVSRAIGELVTFNPIDATRFYKFKPADLLGDVDANVTVDFVLGEGPNTPAPDWSVDLKVANAGSKAKIEGRNLSSLDGRIQIDPTRGDFDLKGNIDGLPADIAMVLPFNNSGVKAKRDISLVLKDADRKKLAPGLDELLTGTTPVKFGGVSGSRVNIDLTPSKLSLPWIGWAKGSGIKANAVFELAQNGGATALKKFELKGSSFGARGDIDIDKNGLQRARFGFLQLNKDDNIALDVKRSGKGYSVAMSGKSLDARGIMRHIRAEAQRTGTSEGAIPVDITADIARVTGFHGEYLTNMKLSMMVRGGTVSQLSIRGNTKSGFPVFLNLDGVGSSRKIKLEALGAGEFLRFADIYTNVRGGTLNLSLNGSGPRTLSGKADLFDFRVFNEPKLATLVSSKANGSQSLEQAVDRKIDTQEIKFERASGDLIFSPGRLDISKAVARGPLAGFVIDGKVFDSKNQTRLTGTFMPAYGLNRLFAEIPVLGLFLGNGRDRGLIGVTFKLSGSFDSPQVTVNPLSIIAPGIFRSIFEFR</sequence>
<evidence type="ECO:0000313" key="4">
    <source>
        <dbReference type="Proteomes" id="UP001477870"/>
    </source>
</evidence>
<dbReference type="EMBL" id="JBBMQO010000003">
    <property type="protein sequence ID" value="MEM5501455.1"/>
    <property type="molecule type" value="Genomic_DNA"/>
</dbReference>
<feature type="region of interest" description="Disordered" evidence="1">
    <location>
        <begin position="1"/>
        <end position="23"/>
    </location>
</feature>
<protein>
    <submittedName>
        <fullName evidence="3">DUF3971 domain-containing protein</fullName>
    </submittedName>
</protein>
<feature type="transmembrane region" description="Helical" evidence="2">
    <location>
        <begin position="48"/>
        <end position="67"/>
    </location>
</feature>
<keyword evidence="2" id="KW-1133">Transmembrane helix</keyword>
<accession>A0ABU9T6I2</accession>
<gene>
    <name evidence="3" type="ORF">WNY59_07620</name>
</gene>
<name>A0ABU9T6I2_9HYPH</name>